<dbReference type="FunFam" id="2.60.40.10:FF:000090">
    <property type="entry name" value="Protein-glutamine gamma-glutamyltransferase 2"/>
    <property type="match status" value="1"/>
</dbReference>
<dbReference type="InterPro" id="IPR036985">
    <property type="entry name" value="Transglutaminase-like_sf"/>
</dbReference>
<gene>
    <name evidence="11" type="ORF">BOX15_Mlig024007g1</name>
</gene>
<dbReference type="SUPFAM" id="SSF54001">
    <property type="entry name" value="Cysteine proteinases"/>
    <property type="match status" value="1"/>
</dbReference>
<dbReference type="SMART" id="SM00460">
    <property type="entry name" value="TGc"/>
    <property type="match status" value="1"/>
</dbReference>
<feature type="active site" evidence="8">
    <location>
        <position position="390"/>
    </location>
</feature>
<feature type="region of interest" description="Disordered" evidence="9">
    <location>
        <begin position="1"/>
        <end position="26"/>
    </location>
</feature>
<keyword evidence="4" id="KW-0479">Metal-binding</keyword>
<sequence length="742" mass="83348">MSNTKGASQQQQQQQQQQQITKSGFNNGDKLRLKRFVPRYVKSGKRSNTVEYDQVANRRGMVVRRGEYFYLDLEFDEVFDDYDLLSFRVSVDDYGFEAYQKSWHLKEEPTRFSDHESYHCPIQMRSVIVYPGSNKVTVVFYTAKNCITAKYWITQMYATRSLEITFNYDMKFPISVVYNPFCPDDAVYLESGAECREYVLESTGRVYFGSSRSIGSKSWNFGQFDDPVLDCAYYLLAKSGLPFDSWGDPVSVARSLSALVNSNDDNGVLVGNWSGDYAGGVAPTEWRGSLAIIAKYYESKTPVKFGQCWVFSGLMTSLARALGIPARSVTNFDSAHDTNCNLIVDSFFNDTFAPIAELNSDSIWNFHVWNDLWMKRPDLGGDFDGWQAVDATPQERSDSIFRTGPCPVKAIKQGKLDVDFDTPFIYAEVNACIKHWQKNADGTNKELYSDPTKVGRSISTKAVGSEDRLDITDQYKFPEGSREEDAAFRAAKNSKKVQIKVERNDDNKRRRNLQLNIATEEYLVIGGDIKVTLELTNGARTDKKILFGISANLKQYNGKVIRQLAFEKGEVTVKGSSTSPVELAIQSADYTNSAGCEEVGIEIVAVGIDGNDKVVKQTIVHLFNPELDIEIVGEVCQNKAFHFKCTFVNPVPFTLSDARFSIEGPGLRGKSMDKSVGQVKPGDKASCSITLTPVRCGERNFIVSFISKELKGVQKAYPIYVEPDPTAVLEDEIIEVRQQVVY</sequence>
<keyword evidence="6" id="KW-0012">Acyltransferase</keyword>
<comment type="similarity">
    <text evidence="2">Belongs to the transglutaminase superfamily. Transglutaminase family.</text>
</comment>
<evidence type="ECO:0000256" key="1">
    <source>
        <dbReference type="ARBA" id="ARBA00001913"/>
    </source>
</evidence>
<feature type="active site" evidence="8">
    <location>
        <position position="367"/>
    </location>
</feature>
<evidence type="ECO:0000256" key="4">
    <source>
        <dbReference type="ARBA" id="ARBA00022723"/>
    </source>
</evidence>
<dbReference type="Gene3D" id="2.60.40.10">
    <property type="entry name" value="Immunoglobulins"/>
    <property type="match status" value="3"/>
</dbReference>
<accession>A0A267EZ60</accession>
<evidence type="ECO:0000313" key="12">
    <source>
        <dbReference type="Proteomes" id="UP000215902"/>
    </source>
</evidence>
<dbReference type="Pfam" id="PF00927">
    <property type="entry name" value="Transglut_C"/>
    <property type="match status" value="1"/>
</dbReference>
<feature type="active site" evidence="8">
    <location>
        <position position="308"/>
    </location>
</feature>
<evidence type="ECO:0000256" key="9">
    <source>
        <dbReference type="SAM" id="MobiDB-lite"/>
    </source>
</evidence>
<keyword evidence="3" id="KW-0808">Transferase</keyword>
<evidence type="ECO:0000256" key="3">
    <source>
        <dbReference type="ARBA" id="ARBA00022679"/>
    </source>
</evidence>
<dbReference type="GO" id="GO:0046872">
    <property type="term" value="F:metal ion binding"/>
    <property type="evidence" value="ECO:0007669"/>
    <property type="project" value="UniProtKB-KW"/>
</dbReference>
<dbReference type="PANTHER" id="PTHR11590">
    <property type="entry name" value="PROTEIN-GLUTAMINE GAMMA-GLUTAMYLTRANSFERASE"/>
    <property type="match status" value="1"/>
</dbReference>
<feature type="domain" description="Transglutaminase-like" evidence="10">
    <location>
        <begin position="300"/>
        <end position="393"/>
    </location>
</feature>
<comment type="caution">
    <text evidence="11">The sequence shown here is derived from an EMBL/GenBank/DDBJ whole genome shotgun (WGS) entry which is preliminary data.</text>
</comment>
<dbReference type="InterPro" id="IPR002931">
    <property type="entry name" value="Transglutaminase-like"/>
</dbReference>
<dbReference type="AlphaFoldDB" id="A0A267EZ60"/>
<dbReference type="InterPro" id="IPR008958">
    <property type="entry name" value="Transglutaminase_C"/>
</dbReference>
<evidence type="ECO:0000256" key="6">
    <source>
        <dbReference type="ARBA" id="ARBA00023315"/>
    </source>
</evidence>
<feature type="compositionally biased region" description="Low complexity" evidence="9">
    <location>
        <begin position="9"/>
        <end position="19"/>
    </location>
</feature>
<evidence type="ECO:0000313" key="11">
    <source>
        <dbReference type="EMBL" id="PAA66766.1"/>
    </source>
</evidence>
<dbReference type="InterPro" id="IPR038765">
    <property type="entry name" value="Papain-like_cys_pep_sf"/>
</dbReference>
<dbReference type="GO" id="GO:0003810">
    <property type="term" value="F:protein-glutamine gamma-glutamyltransferase activity"/>
    <property type="evidence" value="ECO:0007669"/>
    <property type="project" value="UniProtKB-EC"/>
</dbReference>
<dbReference type="OrthoDB" id="437511at2759"/>
<dbReference type="InterPro" id="IPR050779">
    <property type="entry name" value="Transglutaminase"/>
</dbReference>
<evidence type="ECO:0000256" key="7">
    <source>
        <dbReference type="ARBA" id="ARBA00024222"/>
    </source>
</evidence>
<name>A0A267EZ60_9PLAT</name>
<dbReference type="PANTHER" id="PTHR11590:SF70">
    <property type="entry name" value="PROTEIN-GLUTAMINE GAMMA-GLUTAMYLTRANSFERASE 4"/>
    <property type="match status" value="1"/>
</dbReference>
<proteinExistence type="inferred from homology"/>
<evidence type="ECO:0000256" key="8">
    <source>
        <dbReference type="PIRSR" id="PIRSR000459-1"/>
    </source>
</evidence>
<dbReference type="SUPFAM" id="SSF81296">
    <property type="entry name" value="E set domains"/>
    <property type="match status" value="1"/>
</dbReference>
<dbReference type="InterPro" id="IPR013783">
    <property type="entry name" value="Ig-like_fold"/>
</dbReference>
<evidence type="ECO:0000259" key="10">
    <source>
        <dbReference type="SMART" id="SM00460"/>
    </source>
</evidence>
<dbReference type="InterPro" id="IPR014756">
    <property type="entry name" value="Ig_E-set"/>
</dbReference>
<protein>
    <recommendedName>
        <fullName evidence="7">protein-glutamine gamma-glutamyltransferase</fullName>
        <ecNumber evidence="7">2.3.2.13</ecNumber>
    </recommendedName>
</protein>
<dbReference type="Gene3D" id="3.90.260.10">
    <property type="entry name" value="Transglutaminase-like"/>
    <property type="match status" value="1"/>
</dbReference>
<keyword evidence="5" id="KW-0106">Calcium</keyword>
<dbReference type="Pfam" id="PF01841">
    <property type="entry name" value="Transglut_core"/>
    <property type="match status" value="1"/>
</dbReference>
<evidence type="ECO:0000256" key="5">
    <source>
        <dbReference type="ARBA" id="ARBA00022837"/>
    </source>
</evidence>
<evidence type="ECO:0000256" key="2">
    <source>
        <dbReference type="ARBA" id="ARBA00005968"/>
    </source>
</evidence>
<dbReference type="Proteomes" id="UP000215902">
    <property type="component" value="Unassembled WGS sequence"/>
</dbReference>
<dbReference type="EC" id="2.3.2.13" evidence="7"/>
<dbReference type="EMBL" id="NIVC01001533">
    <property type="protein sequence ID" value="PAA66766.1"/>
    <property type="molecule type" value="Genomic_DNA"/>
</dbReference>
<dbReference type="InterPro" id="IPR036238">
    <property type="entry name" value="Transglutaminase_C_sf"/>
</dbReference>
<dbReference type="STRING" id="282301.A0A267EZ60"/>
<dbReference type="SUPFAM" id="SSF49309">
    <property type="entry name" value="Transglutaminase, two C-terminal domains"/>
    <property type="match status" value="2"/>
</dbReference>
<comment type="cofactor">
    <cofactor evidence="1">
        <name>Ca(2+)</name>
        <dbReference type="ChEBI" id="CHEBI:29108"/>
    </cofactor>
</comment>
<reference evidence="11 12" key="1">
    <citation type="submission" date="2017-06" db="EMBL/GenBank/DDBJ databases">
        <title>A platform for efficient transgenesis in Macrostomum lignano, a flatworm model organism for stem cell research.</title>
        <authorList>
            <person name="Berezikov E."/>
        </authorList>
    </citation>
    <scope>NUCLEOTIDE SEQUENCE [LARGE SCALE GENOMIC DNA]</scope>
    <source>
        <strain evidence="11">DV1</strain>
        <tissue evidence="11">Whole organism</tissue>
    </source>
</reference>
<keyword evidence="12" id="KW-1185">Reference proteome</keyword>
<dbReference type="PIRSF" id="PIRSF000459">
    <property type="entry name" value="TGM_EBP42"/>
    <property type="match status" value="1"/>
</dbReference>
<organism evidence="11 12">
    <name type="scientific">Macrostomum lignano</name>
    <dbReference type="NCBI Taxonomy" id="282301"/>
    <lineage>
        <taxon>Eukaryota</taxon>
        <taxon>Metazoa</taxon>
        <taxon>Spiralia</taxon>
        <taxon>Lophotrochozoa</taxon>
        <taxon>Platyhelminthes</taxon>
        <taxon>Rhabditophora</taxon>
        <taxon>Macrostomorpha</taxon>
        <taxon>Macrostomida</taxon>
        <taxon>Macrostomidae</taxon>
        <taxon>Macrostomum</taxon>
    </lineage>
</organism>
<dbReference type="InterPro" id="IPR023608">
    <property type="entry name" value="Transglutaminase_animal"/>
</dbReference>
<dbReference type="FunFam" id="3.90.260.10:FF:000001">
    <property type="entry name" value="Protein-glutamine gamma-glutamyltransferase 2"/>
    <property type="match status" value="1"/>
</dbReference>